<dbReference type="EMBL" id="POUM01000014">
    <property type="protein sequence ID" value="PNF58485.1"/>
    <property type="molecule type" value="Genomic_DNA"/>
</dbReference>
<dbReference type="CDD" id="cd14743">
    <property type="entry name" value="PAAR_CT_1"/>
    <property type="match status" value="1"/>
</dbReference>
<sequence>MAKPAARLSDTHSCPIPGHGSNPLAVGSPDVLFNNLPAARVGDTSSCGGAISEGEATILVNGKPVAFLGSPTTHGGSIVTGSGNILVGSSVSTAPFTAPAPMPNQLDEHFVLSDSDTGLPLANRPYKLKTASGKVIEGVTDEHGKTKRAAAYRAEAVSVEFAPQTEIFIG</sequence>
<protein>
    <recommendedName>
        <fullName evidence="4">PAAR repeat-containing protein</fullName>
    </recommendedName>
</protein>
<accession>A0A2N8RBL9</accession>
<proteinExistence type="predicted"/>
<gene>
    <name evidence="2" type="ORF">CXK99_16160</name>
</gene>
<dbReference type="AlphaFoldDB" id="A0A2N8RBL9"/>
<evidence type="ECO:0008006" key="4">
    <source>
        <dbReference type="Google" id="ProtNLM"/>
    </source>
</evidence>
<organism evidence="2 3">
    <name type="scientific">Stutzerimonas stutzeri</name>
    <name type="common">Pseudomonas stutzeri</name>
    <dbReference type="NCBI Taxonomy" id="316"/>
    <lineage>
        <taxon>Bacteria</taxon>
        <taxon>Pseudomonadati</taxon>
        <taxon>Pseudomonadota</taxon>
        <taxon>Gammaproteobacteria</taxon>
        <taxon>Pseudomonadales</taxon>
        <taxon>Pseudomonadaceae</taxon>
        <taxon>Stutzerimonas</taxon>
    </lineage>
</organism>
<evidence type="ECO:0000256" key="1">
    <source>
        <dbReference type="SAM" id="MobiDB-lite"/>
    </source>
</evidence>
<dbReference type="RefSeq" id="WP_102821157.1">
    <property type="nucleotide sequence ID" value="NZ_JAMOHR010000019.1"/>
</dbReference>
<dbReference type="Proteomes" id="UP000236003">
    <property type="component" value="Unassembled WGS sequence"/>
</dbReference>
<dbReference type="InterPro" id="IPR008727">
    <property type="entry name" value="PAAR_motif"/>
</dbReference>
<dbReference type="Gene3D" id="2.60.200.60">
    <property type="match status" value="2"/>
</dbReference>
<feature type="region of interest" description="Disordered" evidence="1">
    <location>
        <begin position="1"/>
        <end position="21"/>
    </location>
</feature>
<name>A0A2N8RBL9_STUST</name>
<reference evidence="2 3" key="1">
    <citation type="submission" date="2018-01" db="EMBL/GenBank/DDBJ databases">
        <title>Denitrification phenotypes of diverse strains of Pseudomonas stutzeri.</title>
        <authorList>
            <person name="Milligan D.A."/>
            <person name="Bergaust L."/>
            <person name="Bakken L.R."/>
            <person name="Frostegard A."/>
        </authorList>
    </citation>
    <scope>NUCLEOTIDE SEQUENCE [LARGE SCALE GENOMIC DNA]</scope>
    <source>
        <strain evidence="2 3">CCUG 44592</strain>
    </source>
</reference>
<dbReference type="Pfam" id="PF05488">
    <property type="entry name" value="PAAR_motif"/>
    <property type="match status" value="1"/>
</dbReference>
<evidence type="ECO:0000313" key="3">
    <source>
        <dbReference type="Proteomes" id="UP000236003"/>
    </source>
</evidence>
<comment type="caution">
    <text evidence="2">The sequence shown here is derived from an EMBL/GenBank/DDBJ whole genome shotgun (WGS) entry which is preliminary data.</text>
</comment>
<evidence type="ECO:0000313" key="2">
    <source>
        <dbReference type="EMBL" id="PNF58485.1"/>
    </source>
</evidence>